<dbReference type="AlphaFoldDB" id="A0A127ZD89"/>
<evidence type="ECO:0000313" key="1">
    <source>
        <dbReference type="EMBL" id="CDU24088.1"/>
    </source>
</evidence>
<name>A0A127ZD89_9BASI</name>
<dbReference type="EMBL" id="LK056664">
    <property type="protein sequence ID" value="CDU24088.1"/>
    <property type="molecule type" value="Genomic_DNA"/>
</dbReference>
<organism evidence="1">
    <name type="scientific">Sporisorium scitamineum</name>
    <dbReference type="NCBI Taxonomy" id="49012"/>
    <lineage>
        <taxon>Eukaryota</taxon>
        <taxon>Fungi</taxon>
        <taxon>Dikarya</taxon>
        <taxon>Basidiomycota</taxon>
        <taxon>Ustilaginomycotina</taxon>
        <taxon>Ustilaginomycetes</taxon>
        <taxon>Ustilaginales</taxon>
        <taxon>Ustilaginaceae</taxon>
        <taxon>Sporisorium</taxon>
    </lineage>
</organism>
<gene>
    <name evidence="1" type="ORF">SPSC_02717</name>
</gene>
<reference evidence="1" key="1">
    <citation type="submission" date="2014-06" db="EMBL/GenBank/DDBJ databases">
        <authorList>
            <person name="Ju J."/>
            <person name="Zhang J."/>
        </authorList>
    </citation>
    <scope>NUCLEOTIDE SEQUENCE</scope>
    <source>
        <strain evidence="1">SscI8</strain>
    </source>
</reference>
<proteinExistence type="predicted"/>
<accession>A0A127ZD89</accession>
<protein>
    <submittedName>
        <fullName evidence="1">Uncharacterized protein</fullName>
    </submittedName>
</protein>
<sequence length="289" mass="31680">MGSRSRTHGLVLYALCPLLEIPRRPFPMRSSAFAFVAPHSIVCCLPPPNEACVVVLRGAAQEAKAGMCSGGWLASKRWRAGGLDPPRFEASCLERPMRSPKRSTQKNSARVDVCNYQTPIVRRRTLRLVDVAHGFAVETRGTCRCTTLPKRLSTCSIAQPPRASCTALNRLPRRNSKDPPHRCFALIVSQSYRAVSSEPRGTVCHGRCIAAKGEWLAAQWRYLNDTVCDLPGEVLAGTSVTTARHAGTDAIPFGKAHPDPETHVIFSGKEQARIPLNRLLGSSESWIMV</sequence>